<keyword evidence="1 4" id="KW-0808">Transferase</keyword>
<dbReference type="Gene3D" id="3.40.630.30">
    <property type="match status" value="1"/>
</dbReference>
<evidence type="ECO:0000259" key="3">
    <source>
        <dbReference type="PROSITE" id="PS51186"/>
    </source>
</evidence>
<dbReference type="InterPro" id="IPR016181">
    <property type="entry name" value="Acyl_CoA_acyltransferase"/>
</dbReference>
<sequence>MAATNLTTMVPKSPEPARFAIRKAVRADADAAWDIRRAAVMSECPSAYPLDQLEQWTGGTASRAFADAVEERFLVATVDEHVAGTGMIDLTTGKIDAIFVHPAYMKRGIGAAMMRHLETLARSQGLRELKLDSTLNAASFYRSLGFEGDEIAPYRSPRGLTMDCVPMTKRLSG</sequence>
<dbReference type="PANTHER" id="PTHR43877:SF2">
    <property type="entry name" value="AMINOALKYLPHOSPHONATE N-ACETYLTRANSFERASE-RELATED"/>
    <property type="match status" value="1"/>
</dbReference>
<protein>
    <submittedName>
        <fullName evidence="4">Acetyltransferase</fullName>
    </submittedName>
</protein>
<dbReference type="InterPro" id="IPR050832">
    <property type="entry name" value="Bact_Acetyltransf"/>
</dbReference>
<evidence type="ECO:0000256" key="2">
    <source>
        <dbReference type="ARBA" id="ARBA00023315"/>
    </source>
</evidence>
<dbReference type="CDD" id="cd04301">
    <property type="entry name" value="NAT_SF"/>
    <property type="match status" value="1"/>
</dbReference>
<dbReference type="InterPro" id="IPR000182">
    <property type="entry name" value="GNAT_dom"/>
</dbReference>
<name>A0A158I3H2_9BURK</name>
<dbReference type="SUPFAM" id="SSF55729">
    <property type="entry name" value="Acyl-CoA N-acyltransferases (Nat)"/>
    <property type="match status" value="1"/>
</dbReference>
<dbReference type="GO" id="GO:0016747">
    <property type="term" value="F:acyltransferase activity, transferring groups other than amino-acyl groups"/>
    <property type="evidence" value="ECO:0007669"/>
    <property type="project" value="InterPro"/>
</dbReference>
<dbReference type="EMBL" id="FCOK02000040">
    <property type="protein sequence ID" value="SAL51124.1"/>
    <property type="molecule type" value="Genomic_DNA"/>
</dbReference>
<evidence type="ECO:0000256" key="1">
    <source>
        <dbReference type="ARBA" id="ARBA00022679"/>
    </source>
</evidence>
<organism evidence="4 5">
    <name type="scientific">Caballeronia udeis</name>
    <dbReference type="NCBI Taxonomy" id="1232866"/>
    <lineage>
        <taxon>Bacteria</taxon>
        <taxon>Pseudomonadati</taxon>
        <taxon>Pseudomonadota</taxon>
        <taxon>Betaproteobacteria</taxon>
        <taxon>Burkholderiales</taxon>
        <taxon>Burkholderiaceae</taxon>
        <taxon>Caballeronia</taxon>
    </lineage>
</organism>
<evidence type="ECO:0000313" key="4">
    <source>
        <dbReference type="EMBL" id="SAL51124.1"/>
    </source>
</evidence>
<keyword evidence="2" id="KW-0012">Acyltransferase</keyword>
<accession>A0A158I3H2</accession>
<dbReference type="AlphaFoldDB" id="A0A158I3H2"/>
<dbReference type="PANTHER" id="PTHR43877">
    <property type="entry name" value="AMINOALKYLPHOSPHONATE N-ACETYLTRANSFERASE-RELATED-RELATED"/>
    <property type="match status" value="1"/>
</dbReference>
<evidence type="ECO:0000313" key="5">
    <source>
        <dbReference type="Proteomes" id="UP000054683"/>
    </source>
</evidence>
<dbReference type="PROSITE" id="PS51186">
    <property type="entry name" value="GNAT"/>
    <property type="match status" value="1"/>
</dbReference>
<proteinExistence type="predicted"/>
<gene>
    <name evidence="4" type="ORF">AWB69_05222</name>
</gene>
<feature type="domain" description="N-acetyltransferase" evidence="3">
    <location>
        <begin position="19"/>
        <end position="172"/>
    </location>
</feature>
<dbReference type="Proteomes" id="UP000054683">
    <property type="component" value="Unassembled WGS sequence"/>
</dbReference>
<dbReference type="Pfam" id="PF00583">
    <property type="entry name" value="Acetyltransf_1"/>
    <property type="match status" value="1"/>
</dbReference>
<reference evidence="4 5" key="1">
    <citation type="submission" date="2016-01" db="EMBL/GenBank/DDBJ databases">
        <authorList>
            <person name="Oliw E.H."/>
        </authorList>
    </citation>
    <scope>NUCLEOTIDE SEQUENCE [LARGE SCALE GENOMIC DNA]</scope>
    <source>
        <strain evidence="4">LMG 27134</strain>
    </source>
</reference>